<comment type="similarity">
    <text evidence="1">Belongs to the peptidase C48 family.</text>
</comment>
<evidence type="ECO:0000313" key="7">
    <source>
        <dbReference type="EMBL" id="KIK60671.1"/>
    </source>
</evidence>
<evidence type="ECO:0000256" key="3">
    <source>
        <dbReference type="ARBA" id="ARBA00022801"/>
    </source>
</evidence>
<feature type="compositionally biased region" description="Low complexity" evidence="5">
    <location>
        <begin position="538"/>
        <end position="550"/>
    </location>
</feature>
<sequence>MVSEVLKACIVSEDVPMLANDLTMGDPSVDEAGGTELTLDQPSTFTYEGEIGMLSEAPEACVATEDVPISASDFTMKDAPVDLVGEICSELALEPLSAIANEGETGMPLEDPGARVAAEVVPMLASDVTMADNLVDLVGEIALWEPTSAQPLIITNEDEADTIMGVPDIEAPLIFPEEFPTPTRDLTREDTSGNISRRNTAGQPTVEQLSTAATVDQIVKHADTTGRTSGAASGECLFHASAEDELHMDISPLEYSPVEAQLPTAAEATTHGTPESMDAELKVSPPTLTSSRKSQMDEVNKWRLSVVVEKLLKMSEFQHEMILAERFDKQQEEADRQAVQMLIEAQGIDILRAQRLISPTMYEFSDSMRASDSKGKTRLSTLPDEPDVSELPRKKAKRRVPQRMSAWGDPQKKSPQTTPRVILPPQLPSASTSRASSQLQAPVSKQKSRSSSKQTTPCVILPPSSQSAYTSRISSQSQDPVSKQKRRSSSKVKPQVTSVLLLPPASFHCPTSSKSAKATAQPPPPFKHPVPESEDKIPSTSSFPSTKNSSGANSPIQNIHRMEEHSNIILSYGRLRISQADFDRLERQRFLNDNIIELGLEFWKEDLQGTNHELLNQIYIFGTFFFDKFGTGPVDRAYDIVHRWTKQVDVFDKTFLVFPINDKSTSHWFLVIIYQPGMIMPPAQDSPTSPVATRASSVSQGTEDETKCGDTRDEAITIDECQYDSGMGPVIFILDSLNRFHNGVGQRLTKFLHMEALDKRKTKTVKNPTIRHIKVPQQTNGSDCGVYLLHFAYTFITNFEVLSKDLEPHNFNNAWHVEDICHTRTALRLKIIELSGGKISSS</sequence>
<feature type="region of interest" description="Disordered" evidence="5">
    <location>
        <begin position="366"/>
        <end position="497"/>
    </location>
</feature>
<feature type="compositionally biased region" description="Polar residues" evidence="5">
    <location>
        <begin position="463"/>
        <end position="479"/>
    </location>
</feature>
<evidence type="ECO:0000256" key="5">
    <source>
        <dbReference type="SAM" id="MobiDB-lite"/>
    </source>
</evidence>
<feature type="region of interest" description="Disordered" evidence="5">
    <location>
        <begin position="269"/>
        <end position="295"/>
    </location>
</feature>
<dbReference type="SUPFAM" id="SSF54001">
    <property type="entry name" value="Cysteine proteinases"/>
    <property type="match status" value="1"/>
</dbReference>
<gene>
    <name evidence="7" type="ORF">GYMLUDRAFT_244246</name>
</gene>
<dbReference type="PANTHER" id="PTHR46915:SF2">
    <property type="entry name" value="UBIQUITIN-LIKE PROTEASE 4"/>
    <property type="match status" value="1"/>
</dbReference>
<dbReference type="InterPro" id="IPR038765">
    <property type="entry name" value="Papain-like_cys_pep_sf"/>
</dbReference>
<dbReference type="Proteomes" id="UP000053593">
    <property type="component" value="Unassembled WGS sequence"/>
</dbReference>
<evidence type="ECO:0000256" key="1">
    <source>
        <dbReference type="ARBA" id="ARBA00005234"/>
    </source>
</evidence>
<evidence type="ECO:0000259" key="6">
    <source>
        <dbReference type="PROSITE" id="PS50600"/>
    </source>
</evidence>
<dbReference type="EMBL" id="KN834774">
    <property type="protein sequence ID" value="KIK60671.1"/>
    <property type="molecule type" value="Genomic_DNA"/>
</dbReference>
<feature type="region of interest" description="Disordered" evidence="5">
    <location>
        <begin position="684"/>
        <end position="709"/>
    </location>
</feature>
<protein>
    <recommendedName>
        <fullName evidence="6">Ubiquitin-like protease family profile domain-containing protein</fullName>
    </recommendedName>
</protein>
<reference evidence="7 8" key="1">
    <citation type="submission" date="2014-04" db="EMBL/GenBank/DDBJ databases">
        <title>Evolutionary Origins and Diversification of the Mycorrhizal Mutualists.</title>
        <authorList>
            <consortium name="DOE Joint Genome Institute"/>
            <consortium name="Mycorrhizal Genomics Consortium"/>
            <person name="Kohler A."/>
            <person name="Kuo A."/>
            <person name="Nagy L.G."/>
            <person name="Floudas D."/>
            <person name="Copeland A."/>
            <person name="Barry K.W."/>
            <person name="Cichocki N."/>
            <person name="Veneault-Fourrey C."/>
            <person name="LaButti K."/>
            <person name="Lindquist E.A."/>
            <person name="Lipzen A."/>
            <person name="Lundell T."/>
            <person name="Morin E."/>
            <person name="Murat C."/>
            <person name="Riley R."/>
            <person name="Ohm R."/>
            <person name="Sun H."/>
            <person name="Tunlid A."/>
            <person name="Henrissat B."/>
            <person name="Grigoriev I.V."/>
            <person name="Hibbett D.S."/>
            <person name="Martin F."/>
        </authorList>
    </citation>
    <scope>NUCLEOTIDE SEQUENCE [LARGE SCALE GENOMIC DNA]</scope>
    <source>
        <strain evidence="7 8">FD-317 M1</strain>
    </source>
</reference>
<feature type="compositionally biased region" description="Polar residues" evidence="5">
    <location>
        <begin position="685"/>
        <end position="701"/>
    </location>
</feature>
<feature type="region of interest" description="Disordered" evidence="5">
    <location>
        <begin position="178"/>
        <end position="203"/>
    </location>
</feature>
<dbReference type="HOGENOM" id="CLU_017273_0_0_1"/>
<evidence type="ECO:0000256" key="2">
    <source>
        <dbReference type="ARBA" id="ARBA00022670"/>
    </source>
</evidence>
<feature type="compositionally biased region" description="Polar residues" evidence="5">
    <location>
        <begin position="192"/>
        <end position="203"/>
    </location>
</feature>
<accession>A0A0D0BY40</accession>
<name>A0A0D0BY40_9AGAR</name>
<keyword evidence="3" id="KW-0378">Hydrolase</keyword>
<dbReference type="PROSITE" id="PS50600">
    <property type="entry name" value="ULP_PROTEASE"/>
    <property type="match status" value="1"/>
</dbReference>
<proteinExistence type="inferred from homology"/>
<keyword evidence="4" id="KW-0788">Thiol protease</keyword>
<keyword evidence="8" id="KW-1185">Reference proteome</keyword>
<organism evidence="7 8">
    <name type="scientific">Collybiopsis luxurians FD-317 M1</name>
    <dbReference type="NCBI Taxonomy" id="944289"/>
    <lineage>
        <taxon>Eukaryota</taxon>
        <taxon>Fungi</taxon>
        <taxon>Dikarya</taxon>
        <taxon>Basidiomycota</taxon>
        <taxon>Agaricomycotina</taxon>
        <taxon>Agaricomycetes</taxon>
        <taxon>Agaricomycetidae</taxon>
        <taxon>Agaricales</taxon>
        <taxon>Marasmiineae</taxon>
        <taxon>Omphalotaceae</taxon>
        <taxon>Collybiopsis</taxon>
        <taxon>Collybiopsis luxurians</taxon>
    </lineage>
</organism>
<dbReference type="GO" id="GO:0019783">
    <property type="term" value="F:ubiquitin-like protein peptidase activity"/>
    <property type="evidence" value="ECO:0007669"/>
    <property type="project" value="UniProtKB-ARBA"/>
</dbReference>
<evidence type="ECO:0000313" key="8">
    <source>
        <dbReference type="Proteomes" id="UP000053593"/>
    </source>
</evidence>
<dbReference type="GO" id="GO:0008234">
    <property type="term" value="F:cysteine-type peptidase activity"/>
    <property type="evidence" value="ECO:0007669"/>
    <property type="project" value="UniProtKB-KW"/>
</dbReference>
<dbReference type="Pfam" id="PF02902">
    <property type="entry name" value="Peptidase_C48"/>
    <property type="match status" value="1"/>
</dbReference>
<evidence type="ECO:0000256" key="4">
    <source>
        <dbReference type="ARBA" id="ARBA00022807"/>
    </source>
</evidence>
<feature type="domain" description="Ubiquitin-like protease family profile" evidence="6">
    <location>
        <begin position="575"/>
        <end position="795"/>
    </location>
</feature>
<feature type="compositionally biased region" description="Polar residues" evidence="5">
    <location>
        <begin position="428"/>
        <end position="443"/>
    </location>
</feature>
<dbReference type="GO" id="GO:0006508">
    <property type="term" value="P:proteolysis"/>
    <property type="evidence" value="ECO:0007669"/>
    <property type="project" value="UniProtKB-KW"/>
</dbReference>
<keyword evidence="2" id="KW-0645">Protease</keyword>
<dbReference type="Gene3D" id="3.40.395.10">
    <property type="entry name" value="Adenoviral Proteinase, Chain A"/>
    <property type="match status" value="1"/>
</dbReference>
<dbReference type="InterPro" id="IPR003653">
    <property type="entry name" value="Peptidase_C48_C"/>
</dbReference>
<dbReference type="GO" id="GO:0016926">
    <property type="term" value="P:protein desumoylation"/>
    <property type="evidence" value="ECO:0007669"/>
    <property type="project" value="UniProtKB-ARBA"/>
</dbReference>
<dbReference type="OrthoDB" id="442460at2759"/>
<dbReference type="AlphaFoldDB" id="A0A0D0BY40"/>
<feature type="region of interest" description="Disordered" evidence="5">
    <location>
        <begin position="510"/>
        <end position="558"/>
    </location>
</feature>
<dbReference type="PANTHER" id="PTHR46915">
    <property type="entry name" value="UBIQUITIN-LIKE PROTEASE 4-RELATED"/>
    <property type="match status" value="1"/>
</dbReference>